<organism evidence="2 3">
    <name type="scientific">Discina gigas</name>
    <dbReference type="NCBI Taxonomy" id="1032678"/>
    <lineage>
        <taxon>Eukaryota</taxon>
        <taxon>Fungi</taxon>
        <taxon>Dikarya</taxon>
        <taxon>Ascomycota</taxon>
        <taxon>Pezizomycotina</taxon>
        <taxon>Pezizomycetes</taxon>
        <taxon>Pezizales</taxon>
        <taxon>Discinaceae</taxon>
        <taxon>Discina</taxon>
    </lineage>
</organism>
<comment type="caution">
    <text evidence="2">The sequence shown here is derived from an EMBL/GenBank/DDBJ whole genome shotgun (WGS) entry which is preliminary data.</text>
</comment>
<accession>A0ABR3GHQ8</accession>
<evidence type="ECO:0000256" key="1">
    <source>
        <dbReference type="SAM" id="MobiDB-lite"/>
    </source>
</evidence>
<sequence length="213" mass="23572">MGTAPRRRTPDSSPLQARDKRLNKSSPKPTPINFSGPIYAILCDSKFFDLFTFDASMLAASLRTAPKCTRTSSQRGSRSYSRCTPFARRSIRYYISGLQSYYERSVAAQGRPRTSTSAWASAAEDALRMAVDAAEKAHGATKEEMVVAGEMAESAYAELGGVSKGWLWLDGRVGRFVLKRVRYHSRKPSCVRGSMHVTKRCIITNTADKNGDK</sequence>
<proteinExistence type="predicted"/>
<protein>
    <submittedName>
        <fullName evidence="2">Uncharacterized protein</fullName>
    </submittedName>
</protein>
<feature type="region of interest" description="Disordered" evidence="1">
    <location>
        <begin position="1"/>
        <end position="29"/>
    </location>
</feature>
<dbReference type="Proteomes" id="UP001447188">
    <property type="component" value="Unassembled WGS sequence"/>
</dbReference>
<keyword evidence="3" id="KW-1185">Reference proteome</keyword>
<evidence type="ECO:0000313" key="3">
    <source>
        <dbReference type="Proteomes" id="UP001447188"/>
    </source>
</evidence>
<gene>
    <name evidence="2" type="ORF">Q9L58_005598</name>
</gene>
<name>A0ABR3GHQ8_9PEZI</name>
<dbReference type="EMBL" id="JBBBZM010000069">
    <property type="protein sequence ID" value="KAL0635467.1"/>
    <property type="molecule type" value="Genomic_DNA"/>
</dbReference>
<reference evidence="2 3" key="1">
    <citation type="submission" date="2024-02" db="EMBL/GenBank/DDBJ databases">
        <title>Discinaceae phylogenomics.</title>
        <authorList>
            <person name="Dirks A.C."/>
            <person name="James T.Y."/>
        </authorList>
    </citation>
    <scope>NUCLEOTIDE SEQUENCE [LARGE SCALE GENOMIC DNA]</scope>
    <source>
        <strain evidence="2 3">ACD0624</strain>
    </source>
</reference>
<evidence type="ECO:0000313" key="2">
    <source>
        <dbReference type="EMBL" id="KAL0635467.1"/>
    </source>
</evidence>